<proteinExistence type="predicted"/>
<feature type="domain" description="VOC" evidence="1">
    <location>
        <begin position="2"/>
        <end position="116"/>
    </location>
</feature>
<dbReference type="InterPro" id="IPR037523">
    <property type="entry name" value="VOC_core"/>
</dbReference>
<dbReference type="Pfam" id="PF00903">
    <property type="entry name" value="Glyoxalase"/>
    <property type="match status" value="1"/>
</dbReference>
<dbReference type="STRING" id="657014.SAMN04488092_102201"/>
<evidence type="ECO:0000313" key="3">
    <source>
        <dbReference type="Proteomes" id="UP000198634"/>
    </source>
</evidence>
<dbReference type="RefSeq" id="WP_090268304.1">
    <property type="nucleotide sequence ID" value="NZ_FOEP01000002.1"/>
</dbReference>
<keyword evidence="3" id="KW-1185">Reference proteome</keyword>
<dbReference type="InterPro" id="IPR029068">
    <property type="entry name" value="Glyas_Bleomycin-R_OHBP_Dase"/>
</dbReference>
<evidence type="ECO:0000313" key="2">
    <source>
        <dbReference type="EMBL" id="SEP78160.1"/>
    </source>
</evidence>
<sequence>MAVCRIVANIDTPDPAGCAAFYQRVFGLAPVMDHGWIVTLQAEQAKAPVQLSLAAEGGSAQPVPALSIEVDDLDEVLTRLTEMGQPPTYGPVKEPWGVRRLFVTDPAGTLINILSHAAPDAADRTGD</sequence>
<reference evidence="2 3" key="1">
    <citation type="submission" date="2016-10" db="EMBL/GenBank/DDBJ databases">
        <authorList>
            <person name="de Groot N.N."/>
        </authorList>
    </citation>
    <scope>NUCLEOTIDE SEQUENCE [LARGE SCALE GENOMIC DNA]</scope>
    <source>
        <strain evidence="2 3">DSM 22007</strain>
    </source>
</reference>
<dbReference type="Gene3D" id="3.10.180.10">
    <property type="entry name" value="2,3-Dihydroxybiphenyl 1,2-Dioxygenase, domain 1"/>
    <property type="match status" value="1"/>
</dbReference>
<dbReference type="AlphaFoldDB" id="A0A1H9AN84"/>
<protein>
    <recommendedName>
        <fullName evidence="1">VOC domain-containing protein</fullName>
    </recommendedName>
</protein>
<dbReference type="OrthoDB" id="9798201at2"/>
<dbReference type="PROSITE" id="PS51819">
    <property type="entry name" value="VOC"/>
    <property type="match status" value="1"/>
</dbReference>
<evidence type="ECO:0000259" key="1">
    <source>
        <dbReference type="PROSITE" id="PS51819"/>
    </source>
</evidence>
<name>A0A1H9AN84_9RHOB</name>
<dbReference type="Proteomes" id="UP000198634">
    <property type="component" value="Unassembled WGS sequence"/>
</dbReference>
<dbReference type="InterPro" id="IPR004360">
    <property type="entry name" value="Glyas_Fos-R_dOase_dom"/>
</dbReference>
<dbReference type="SUPFAM" id="SSF54593">
    <property type="entry name" value="Glyoxalase/Bleomycin resistance protein/Dihydroxybiphenyl dioxygenase"/>
    <property type="match status" value="1"/>
</dbReference>
<gene>
    <name evidence="2" type="ORF">SAMN04488092_102201</name>
</gene>
<organism evidence="2 3">
    <name type="scientific">Thalassovita taeanensis</name>
    <dbReference type="NCBI Taxonomy" id="657014"/>
    <lineage>
        <taxon>Bacteria</taxon>
        <taxon>Pseudomonadati</taxon>
        <taxon>Pseudomonadota</taxon>
        <taxon>Alphaproteobacteria</taxon>
        <taxon>Rhodobacterales</taxon>
        <taxon>Roseobacteraceae</taxon>
        <taxon>Thalassovita</taxon>
    </lineage>
</organism>
<dbReference type="EMBL" id="FOEP01000002">
    <property type="protein sequence ID" value="SEP78160.1"/>
    <property type="molecule type" value="Genomic_DNA"/>
</dbReference>
<accession>A0A1H9AN84</accession>